<comment type="cofactor">
    <cofactor evidence="1">
        <name>FAD</name>
        <dbReference type="ChEBI" id="CHEBI:57692"/>
    </cofactor>
</comment>
<dbReference type="SUPFAM" id="SSF51905">
    <property type="entry name" value="FAD/NAD(P)-binding domain"/>
    <property type="match status" value="1"/>
</dbReference>
<feature type="region of interest" description="Disordered" evidence="6">
    <location>
        <begin position="1"/>
        <end position="77"/>
    </location>
</feature>
<dbReference type="Gene3D" id="3.50.50.60">
    <property type="entry name" value="FAD/NAD(P)-binding domain"/>
    <property type="match status" value="1"/>
</dbReference>
<gene>
    <name evidence="7" type="ORF">E1091_14590</name>
</gene>
<evidence type="ECO:0000256" key="3">
    <source>
        <dbReference type="ARBA" id="ARBA00022630"/>
    </source>
</evidence>
<feature type="compositionally biased region" description="Basic residues" evidence="6">
    <location>
        <begin position="65"/>
        <end position="77"/>
    </location>
</feature>
<keyword evidence="5" id="KW-0560">Oxidoreductase</keyword>
<feature type="non-terminal residue" evidence="7">
    <location>
        <position position="232"/>
    </location>
</feature>
<name>A0ABY2DEG2_9ACTN</name>
<proteinExistence type="inferred from homology"/>
<comment type="caution">
    <text evidence="7">The sequence shown here is derived from an EMBL/GenBank/DDBJ whole genome shotgun (WGS) entry which is preliminary data.</text>
</comment>
<reference evidence="7 8" key="1">
    <citation type="submission" date="2019-02" db="EMBL/GenBank/DDBJ databases">
        <title>Draft genome sequences of novel Actinobacteria.</title>
        <authorList>
            <person name="Sahin N."/>
            <person name="Ay H."/>
            <person name="Saygin H."/>
        </authorList>
    </citation>
    <scope>NUCLEOTIDE SEQUENCE [LARGE SCALE GENOMIC DNA]</scope>
    <source>
        <strain evidence="7 8">JCM 30529</strain>
    </source>
</reference>
<evidence type="ECO:0000256" key="4">
    <source>
        <dbReference type="ARBA" id="ARBA00022827"/>
    </source>
</evidence>
<evidence type="ECO:0000256" key="5">
    <source>
        <dbReference type="ARBA" id="ARBA00023002"/>
    </source>
</evidence>
<dbReference type="PANTHER" id="PTHR42784">
    <property type="entry name" value="PYRANOSE 2-OXIDASE"/>
    <property type="match status" value="1"/>
</dbReference>
<keyword evidence="4" id="KW-0274">FAD</keyword>
<dbReference type="PANTHER" id="PTHR42784:SF1">
    <property type="entry name" value="PYRANOSE 2-OXIDASE"/>
    <property type="match status" value="1"/>
</dbReference>
<sequence length="232" mass="24754">MPPDRRGTHHGPPGHAHDIERGRAGAPSAAGPAVRTAPGPPGRTAGEQHRTGRLRRPAASTAGRHPARRRTVRAHRGRATVTDETVDVCVIGSGASGAIAAHFLCRQGHSVLILEEGGRVTPGDSLRGLEKTWQPALTPSPDGGLADSGRPWTAQALGGGMTLFGGIMFRYRKVDFDAGKYMSTDALDPRWPLSYHDLRPYYEEVERLVGVARADHADPLDPGSGPPRRGVR</sequence>
<comment type="similarity">
    <text evidence="2">Belongs to the GMC oxidoreductase family.</text>
</comment>
<accession>A0ABY2DEG2</accession>
<evidence type="ECO:0000256" key="2">
    <source>
        <dbReference type="ARBA" id="ARBA00010790"/>
    </source>
</evidence>
<feature type="compositionally biased region" description="Low complexity" evidence="6">
    <location>
        <begin position="24"/>
        <end position="33"/>
    </location>
</feature>
<dbReference type="Pfam" id="PF13450">
    <property type="entry name" value="NAD_binding_8"/>
    <property type="match status" value="1"/>
</dbReference>
<dbReference type="Proteomes" id="UP000295626">
    <property type="component" value="Unassembled WGS sequence"/>
</dbReference>
<protein>
    <submittedName>
        <fullName evidence="7">GMC family oxidoreductase</fullName>
    </submittedName>
</protein>
<dbReference type="EMBL" id="SMKE01000583">
    <property type="protein sequence ID" value="TDB89687.1"/>
    <property type="molecule type" value="Genomic_DNA"/>
</dbReference>
<evidence type="ECO:0000313" key="7">
    <source>
        <dbReference type="EMBL" id="TDB89687.1"/>
    </source>
</evidence>
<evidence type="ECO:0000313" key="8">
    <source>
        <dbReference type="Proteomes" id="UP000295626"/>
    </source>
</evidence>
<organism evidence="7 8">
    <name type="scientific">Micromonospora fluostatini</name>
    <dbReference type="NCBI Taxonomy" id="1629071"/>
    <lineage>
        <taxon>Bacteria</taxon>
        <taxon>Bacillati</taxon>
        <taxon>Actinomycetota</taxon>
        <taxon>Actinomycetes</taxon>
        <taxon>Micromonosporales</taxon>
        <taxon>Micromonosporaceae</taxon>
        <taxon>Micromonospora</taxon>
    </lineage>
</organism>
<dbReference type="InterPro" id="IPR051473">
    <property type="entry name" value="P2Ox-like"/>
</dbReference>
<keyword evidence="3" id="KW-0285">Flavoprotein</keyword>
<dbReference type="InterPro" id="IPR036188">
    <property type="entry name" value="FAD/NAD-bd_sf"/>
</dbReference>
<evidence type="ECO:0000256" key="1">
    <source>
        <dbReference type="ARBA" id="ARBA00001974"/>
    </source>
</evidence>
<keyword evidence="8" id="KW-1185">Reference proteome</keyword>
<evidence type="ECO:0000256" key="6">
    <source>
        <dbReference type="SAM" id="MobiDB-lite"/>
    </source>
</evidence>